<dbReference type="Pfam" id="PF04542">
    <property type="entry name" value="Sigma70_r2"/>
    <property type="match status" value="1"/>
</dbReference>
<dbReference type="InterPro" id="IPR036388">
    <property type="entry name" value="WH-like_DNA-bd_sf"/>
</dbReference>
<dbReference type="NCBIfam" id="NF005143">
    <property type="entry name" value="PRK06596.1"/>
    <property type="match status" value="1"/>
</dbReference>
<comment type="function">
    <text evidence="6">Sigma factors are initiation factors that promote the attachment of RNA polymerase to specific initiation sites and are then released.</text>
</comment>
<dbReference type="Proteomes" id="UP000502179">
    <property type="component" value="Chromosome"/>
</dbReference>
<dbReference type="InterPro" id="IPR009042">
    <property type="entry name" value="RNA_pol_sigma70_r1_2"/>
</dbReference>
<dbReference type="InterPro" id="IPR013324">
    <property type="entry name" value="RNA_pol_sigma_r3/r4-like"/>
</dbReference>
<dbReference type="PROSITE" id="PS00716">
    <property type="entry name" value="SIGMA70_2"/>
    <property type="match status" value="1"/>
</dbReference>
<dbReference type="Pfam" id="PF04545">
    <property type="entry name" value="Sigma70_r4"/>
    <property type="match status" value="1"/>
</dbReference>
<dbReference type="InterPro" id="IPR013325">
    <property type="entry name" value="RNA_pol_sigma_r2"/>
</dbReference>
<organism evidence="8 9">
    <name type="scientific">Thermosulfuriphilus ammonigenes</name>
    <dbReference type="NCBI Taxonomy" id="1936021"/>
    <lineage>
        <taxon>Bacteria</taxon>
        <taxon>Pseudomonadati</taxon>
        <taxon>Thermodesulfobacteriota</taxon>
        <taxon>Thermodesulfobacteria</taxon>
        <taxon>Thermodesulfobacteriales</taxon>
        <taxon>Thermodesulfobacteriaceae</taxon>
        <taxon>Thermosulfuriphilus</taxon>
    </lineage>
</organism>
<dbReference type="PRINTS" id="PR00046">
    <property type="entry name" value="SIGMA70FCT"/>
</dbReference>
<dbReference type="PROSITE" id="PS00715">
    <property type="entry name" value="SIGMA70_1"/>
    <property type="match status" value="1"/>
</dbReference>
<dbReference type="SUPFAM" id="SSF88659">
    <property type="entry name" value="Sigma3 and sigma4 domains of RNA polymerase sigma factors"/>
    <property type="match status" value="1"/>
</dbReference>
<name>A0A6G7PTZ7_9BACT</name>
<dbReference type="AlphaFoldDB" id="A0A6G7PTZ7"/>
<evidence type="ECO:0000256" key="1">
    <source>
        <dbReference type="ARBA" id="ARBA00007788"/>
    </source>
</evidence>
<proteinExistence type="inferred from homology"/>
<reference evidence="8 9" key="1">
    <citation type="submission" date="2020-02" db="EMBL/GenBank/DDBJ databases">
        <title>Genome analysis of Thermosulfuriphilus ammonigenes ST65T, an anaerobic thermophilic chemolithoautotrophic bacterium isolated from a deep-sea hydrothermal vent.</title>
        <authorList>
            <person name="Slobodkina G."/>
            <person name="Allioux M."/>
            <person name="Merkel A."/>
            <person name="Alain K."/>
            <person name="Jebbar M."/>
            <person name="Slobodkin A."/>
        </authorList>
    </citation>
    <scope>NUCLEOTIDE SEQUENCE [LARGE SCALE GENOMIC DNA]</scope>
    <source>
        <strain evidence="8 9">ST65</strain>
    </source>
</reference>
<evidence type="ECO:0000313" key="9">
    <source>
        <dbReference type="Proteomes" id="UP000502179"/>
    </source>
</evidence>
<evidence type="ECO:0000313" key="8">
    <source>
        <dbReference type="EMBL" id="QIJ70918.1"/>
    </source>
</evidence>
<keyword evidence="5 6" id="KW-0804">Transcription</keyword>
<dbReference type="Pfam" id="PF00140">
    <property type="entry name" value="Sigma70_r1_2"/>
    <property type="match status" value="1"/>
</dbReference>
<dbReference type="SUPFAM" id="SSF88946">
    <property type="entry name" value="Sigma2 domain of RNA polymerase sigma factors"/>
    <property type="match status" value="1"/>
</dbReference>
<dbReference type="Gene3D" id="1.10.10.10">
    <property type="entry name" value="Winged helix-like DNA-binding domain superfamily/Winged helix DNA-binding domain"/>
    <property type="match status" value="2"/>
</dbReference>
<feature type="region of interest" description="Disordered" evidence="7">
    <location>
        <begin position="1"/>
        <end position="43"/>
    </location>
</feature>
<comment type="similarity">
    <text evidence="1 6">Belongs to the sigma-70 factor family.</text>
</comment>
<evidence type="ECO:0000256" key="2">
    <source>
        <dbReference type="ARBA" id="ARBA00023015"/>
    </source>
</evidence>
<dbReference type="KEGG" id="tav:G4V39_00915"/>
<dbReference type="PANTHER" id="PTHR30376:SF3">
    <property type="entry name" value="RNA POLYMERASE SIGMA FACTOR RPOH"/>
    <property type="match status" value="1"/>
</dbReference>
<dbReference type="InterPro" id="IPR007627">
    <property type="entry name" value="RNA_pol_sigma70_r2"/>
</dbReference>
<keyword evidence="2 6" id="KW-0805">Transcription regulation</keyword>
<dbReference type="RefSeq" id="WP_166031141.1">
    <property type="nucleotide sequence ID" value="NZ_CP048877.1"/>
</dbReference>
<evidence type="ECO:0000256" key="4">
    <source>
        <dbReference type="ARBA" id="ARBA00023125"/>
    </source>
</evidence>
<protein>
    <recommendedName>
        <fullName evidence="6">RNA polymerase sigma factor</fullName>
    </recommendedName>
</protein>
<sequence length="341" mass="39863">MVKAAKVKSAKVSPGKKSRRGRKKSESQDESKFLPLPLENKIPVPAGQDEELAPAVADPLQRYLAEISRYPLLSREEEERLTKEYYETRDPRLAYKLVTSNLRLVVKIALDFQKFWMQNFLDLIQEGNIGLMQAVKKFDPYRGVKFSYYASFWIKAYILKFIMDNWRLVKIGTTQAQRKLFYNLKKEKDRLDALGFEPSSKLISQRLKVKEKDVIEMEQRMGAWEVSLDAPVREDSDEKYQDFLPSNDPPVEDQVARDEVGERLRQVLAEFGRGLKDKEKVIFEERLLAEEPLTLQQIGSRFGISRERVRQIEERLLKKLKKFLQERLPDIENYPLALEAS</sequence>
<accession>A0A6G7PTZ7</accession>
<dbReference type="GO" id="GO:0016987">
    <property type="term" value="F:sigma factor activity"/>
    <property type="evidence" value="ECO:0007669"/>
    <property type="project" value="UniProtKB-KW"/>
</dbReference>
<keyword evidence="3 6" id="KW-0731">Sigma factor</keyword>
<dbReference type="EMBL" id="CP048877">
    <property type="protein sequence ID" value="QIJ70918.1"/>
    <property type="molecule type" value="Genomic_DNA"/>
</dbReference>
<evidence type="ECO:0000256" key="5">
    <source>
        <dbReference type="ARBA" id="ARBA00023163"/>
    </source>
</evidence>
<dbReference type="InterPro" id="IPR014284">
    <property type="entry name" value="RNA_pol_sigma-70_dom"/>
</dbReference>
<dbReference type="PANTHER" id="PTHR30376">
    <property type="entry name" value="SIGMA FACTOR RPOH HEAT SHOCK RELATED"/>
    <property type="match status" value="1"/>
</dbReference>
<evidence type="ECO:0000256" key="7">
    <source>
        <dbReference type="SAM" id="MobiDB-lite"/>
    </source>
</evidence>
<evidence type="ECO:0000256" key="3">
    <source>
        <dbReference type="ARBA" id="ARBA00023082"/>
    </source>
</evidence>
<dbReference type="InterPro" id="IPR050813">
    <property type="entry name" value="Sigma-70_Factor"/>
</dbReference>
<dbReference type="InterPro" id="IPR000943">
    <property type="entry name" value="RNA_pol_sigma70"/>
</dbReference>
<dbReference type="Gene3D" id="1.10.601.10">
    <property type="entry name" value="RNA Polymerase Primary Sigma Factor"/>
    <property type="match status" value="1"/>
</dbReference>
<dbReference type="InterPro" id="IPR007630">
    <property type="entry name" value="RNA_pol_sigma70_r4"/>
</dbReference>
<feature type="compositionally biased region" description="Basic residues" evidence="7">
    <location>
        <begin position="1"/>
        <end position="23"/>
    </location>
</feature>
<dbReference type="GO" id="GO:0003677">
    <property type="term" value="F:DNA binding"/>
    <property type="evidence" value="ECO:0007669"/>
    <property type="project" value="UniProtKB-KW"/>
</dbReference>
<evidence type="ECO:0000256" key="6">
    <source>
        <dbReference type="RuleBase" id="RU362124"/>
    </source>
</evidence>
<gene>
    <name evidence="8" type="ORF">G4V39_00915</name>
</gene>
<keyword evidence="4 6" id="KW-0238">DNA-binding</keyword>
<dbReference type="NCBIfam" id="TIGR02937">
    <property type="entry name" value="sigma70-ECF"/>
    <property type="match status" value="1"/>
</dbReference>
<dbReference type="GO" id="GO:0006352">
    <property type="term" value="P:DNA-templated transcription initiation"/>
    <property type="evidence" value="ECO:0007669"/>
    <property type="project" value="InterPro"/>
</dbReference>
<keyword evidence="9" id="KW-1185">Reference proteome</keyword>